<comment type="subcellular location">
    <subcellularLocation>
        <location evidence="1">Cell membrane</location>
        <topology evidence="1">Multi-pass membrane protein</topology>
    </subcellularLocation>
</comment>
<evidence type="ECO:0000256" key="2">
    <source>
        <dbReference type="ARBA" id="ARBA00022448"/>
    </source>
</evidence>
<organism evidence="9 10">
    <name type="scientific">Lutispora saccharofermentans</name>
    <dbReference type="NCBI Taxonomy" id="3024236"/>
    <lineage>
        <taxon>Bacteria</taxon>
        <taxon>Bacillati</taxon>
        <taxon>Bacillota</taxon>
        <taxon>Clostridia</taxon>
        <taxon>Lutisporales</taxon>
        <taxon>Lutisporaceae</taxon>
        <taxon>Lutispora</taxon>
    </lineage>
</organism>
<dbReference type="InterPro" id="IPR053160">
    <property type="entry name" value="MFS_DHA3_Transporter"/>
</dbReference>
<feature type="transmembrane region" description="Helical" evidence="7">
    <location>
        <begin position="7"/>
        <end position="29"/>
    </location>
</feature>
<keyword evidence="6" id="KW-0175">Coiled coil</keyword>
<evidence type="ECO:0000313" key="10">
    <source>
        <dbReference type="Proteomes" id="UP001651880"/>
    </source>
</evidence>
<feature type="transmembrane region" description="Helical" evidence="7">
    <location>
        <begin position="355"/>
        <end position="378"/>
    </location>
</feature>
<evidence type="ECO:0000259" key="8">
    <source>
        <dbReference type="PROSITE" id="PS50850"/>
    </source>
</evidence>
<proteinExistence type="predicted"/>
<keyword evidence="4 7" id="KW-1133">Transmembrane helix</keyword>
<evidence type="ECO:0000256" key="5">
    <source>
        <dbReference type="ARBA" id="ARBA00023136"/>
    </source>
</evidence>
<feature type="transmembrane region" description="Helical" evidence="7">
    <location>
        <begin position="294"/>
        <end position="310"/>
    </location>
</feature>
<dbReference type="InterPro" id="IPR011701">
    <property type="entry name" value="MFS"/>
</dbReference>
<dbReference type="CDD" id="cd06174">
    <property type="entry name" value="MFS"/>
    <property type="match status" value="1"/>
</dbReference>
<dbReference type="InterPro" id="IPR020846">
    <property type="entry name" value="MFS_dom"/>
</dbReference>
<feature type="transmembrane region" description="Helical" evidence="7">
    <location>
        <begin position="331"/>
        <end position="349"/>
    </location>
</feature>
<keyword evidence="5 7" id="KW-0472">Membrane</keyword>
<dbReference type="Pfam" id="PF07690">
    <property type="entry name" value="MFS_1"/>
    <property type="match status" value="1"/>
</dbReference>
<keyword evidence="2" id="KW-0813">Transport</keyword>
<evidence type="ECO:0000256" key="3">
    <source>
        <dbReference type="ARBA" id="ARBA00022692"/>
    </source>
</evidence>
<feature type="transmembrane region" description="Helical" evidence="7">
    <location>
        <begin position="99"/>
        <end position="119"/>
    </location>
</feature>
<dbReference type="Proteomes" id="UP001651880">
    <property type="component" value="Unassembled WGS sequence"/>
</dbReference>
<keyword evidence="3 7" id="KW-0812">Transmembrane</keyword>
<feature type="transmembrane region" description="Helical" evidence="7">
    <location>
        <begin position="70"/>
        <end position="93"/>
    </location>
</feature>
<dbReference type="SUPFAM" id="SSF103473">
    <property type="entry name" value="MFS general substrate transporter"/>
    <property type="match status" value="1"/>
</dbReference>
<evidence type="ECO:0000313" key="9">
    <source>
        <dbReference type="EMBL" id="MCQ1530475.1"/>
    </source>
</evidence>
<dbReference type="PANTHER" id="PTHR23530">
    <property type="entry name" value="TRANSPORT PROTEIN-RELATED"/>
    <property type="match status" value="1"/>
</dbReference>
<protein>
    <submittedName>
        <fullName evidence="9">MFS transporter</fullName>
    </submittedName>
</protein>
<feature type="transmembrane region" description="Helical" evidence="7">
    <location>
        <begin position="242"/>
        <end position="260"/>
    </location>
</feature>
<evidence type="ECO:0000256" key="7">
    <source>
        <dbReference type="SAM" id="Phobius"/>
    </source>
</evidence>
<evidence type="ECO:0000256" key="4">
    <source>
        <dbReference type="ARBA" id="ARBA00022989"/>
    </source>
</evidence>
<gene>
    <name evidence="9" type="ORF">LJD61_13065</name>
</gene>
<dbReference type="PROSITE" id="PS50850">
    <property type="entry name" value="MFS"/>
    <property type="match status" value="1"/>
</dbReference>
<dbReference type="PANTHER" id="PTHR23530:SF1">
    <property type="entry name" value="PERMEASE, MAJOR FACILITATOR SUPERFAMILY-RELATED"/>
    <property type="match status" value="1"/>
</dbReference>
<evidence type="ECO:0000256" key="1">
    <source>
        <dbReference type="ARBA" id="ARBA00004651"/>
    </source>
</evidence>
<dbReference type="EMBL" id="JAJEKE010000012">
    <property type="protein sequence ID" value="MCQ1530475.1"/>
    <property type="molecule type" value="Genomic_DNA"/>
</dbReference>
<dbReference type="Gene3D" id="1.20.1250.20">
    <property type="entry name" value="MFS general substrate transporter like domains"/>
    <property type="match status" value="1"/>
</dbReference>
<feature type="transmembrane region" description="Helical" evidence="7">
    <location>
        <begin position="157"/>
        <end position="177"/>
    </location>
</feature>
<evidence type="ECO:0000256" key="6">
    <source>
        <dbReference type="SAM" id="Coils"/>
    </source>
</evidence>
<feature type="transmembrane region" description="Helical" evidence="7">
    <location>
        <begin position="35"/>
        <end position="58"/>
    </location>
</feature>
<feature type="transmembrane region" description="Helical" evidence="7">
    <location>
        <begin position="272"/>
        <end position="288"/>
    </location>
</feature>
<reference evidence="9 10" key="1">
    <citation type="submission" date="2021-10" db="EMBL/GenBank/DDBJ databases">
        <title>Lutispora strain m25 sp. nov., a thermophilic, non-spore-forming bacterium isolated from a lab-scale methanogenic bioreactor digesting anaerobic sludge.</title>
        <authorList>
            <person name="El Houari A."/>
            <person name="Mcdonald J."/>
        </authorList>
    </citation>
    <scope>NUCLEOTIDE SEQUENCE [LARGE SCALE GENOMIC DNA]</scope>
    <source>
        <strain evidence="10">m25</strain>
    </source>
</reference>
<accession>A0ABT1NGP9</accession>
<feature type="coiled-coil region" evidence="6">
    <location>
        <begin position="177"/>
        <end position="204"/>
    </location>
</feature>
<sequence>MKPERNVWLMYAIALLQGMVFYGPIAALYRQSAGITIFQITIIEAISLTLCLLFELPWGIVADRIGYKKTMLFCCVLYFLSKIVFWKAAGFGAFLAERIMLSIVISGLSGVDSSILYLSCDKSRAQKIFGIYNNLQTIGLLFAAAIYSLFIKDNYRLSGFLTVCSYGIAAIIAFWLVEVKNNDNEKAKAEVKEFVELLKRTLKNKYLILFLIGVALLNETHQTITVFLNQIQYVKCGLSDSAIGYIYIGVTIVGVLGVFSERLTRKLGIMRFASILYGAAAMACIILAATADAWLSVVSIVMLRISFSLFQPLQMELQNRQVISQNRATELSINAVIIDCTGIGANLIYGKLADIDITFAMLAGSFLCLAGFLLFYLWQTKYRENEYNINTNI</sequence>
<name>A0ABT1NGP9_9FIRM</name>
<feature type="transmembrane region" description="Helical" evidence="7">
    <location>
        <begin position="131"/>
        <end position="151"/>
    </location>
</feature>
<feature type="transmembrane region" description="Helical" evidence="7">
    <location>
        <begin position="206"/>
        <end position="230"/>
    </location>
</feature>
<feature type="domain" description="Major facilitator superfamily (MFS) profile" evidence="8">
    <location>
        <begin position="1"/>
        <end position="383"/>
    </location>
</feature>
<dbReference type="InterPro" id="IPR036259">
    <property type="entry name" value="MFS_trans_sf"/>
</dbReference>
<keyword evidence="10" id="KW-1185">Reference proteome</keyword>
<dbReference type="RefSeq" id="WP_255228000.1">
    <property type="nucleotide sequence ID" value="NZ_JAJEKE010000012.1"/>
</dbReference>
<comment type="caution">
    <text evidence="9">The sequence shown here is derived from an EMBL/GenBank/DDBJ whole genome shotgun (WGS) entry which is preliminary data.</text>
</comment>